<dbReference type="SUPFAM" id="SSF56529">
    <property type="entry name" value="FAH"/>
    <property type="match status" value="1"/>
</dbReference>
<keyword evidence="4" id="KW-1185">Reference proteome</keyword>
<keyword evidence="1" id="KW-0479">Metal-binding</keyword>
<dbReference type="GO" id="GO:0046872">
    <property type="term" value="F:metal ion binding"/>
    <property type="evidence" value="ECO:0007669"/>
    <property type="project" value="UniProtKB-KW"/>
</dbReference>
<dbReference type="Proteomes" id="UP000182491">
    <property type="component" value="Unassembled WGS sequence"/>
</dbReference>
<dbReference type="OrthoDB" id="9805307at2"/>
<dbReference type="PANTHER" id="PTHR11820:SF7">
    <property type="entry name" value="ACYLPYRUVASE FAHD1, MITOCHONDRIAL"/>
    <property type="match status" value="1"/>
</dbReference>
<dbReference type="EMBL" id="FPCA01000009">
    <property type="protein sequence ID" value="SFV01271.1"/>
    <property type="molecule type" value="Genomic_DNA"/>
</dbReference>
<dbReference type="AlphaFoldDB" id="A0A1I7KV03"/>
<dbReference type="RefSeq" id="WP_068838793.1">
    <property type="nucleotide sequence ID" value="NZ_BMXC01000005.1"/>
</dbReference>
<dbReference type="InterPro" id="IPR036663">
    <property type="entry name" value="Fumarylacetoacetase_C_sf"/>
</dbReference>
<protein>
    <submittedName>
        <fullName evidence="3">2-keto-4-pentenoate hydratase/2-oxohepta-3-ene-1,7-dioic acid hydratase (Catechol pathway)</fullName>
    </submittedName>
</protein>
<gene>
    <name evidence="3" type="ORF">SAMN04487941_4138</name>
</gene>
<reference evidence="4" key="1">
    <citation type="submission" date="2016-10" db="EMBL/GenBank/DDBJ databases">
        <authorList>
            <person name="Varghese N."/>
        </authorList>
    </citation>
    <scope>NUCLEOTIDE SEQUENCE [LARGE SCALE GENOMIC DNA]</scope>
    <source>
        <strain evidence="4">DSM 18820</strain>
    </source>
</reference>
<dbReference type="PANTHER" id="PTHR11820">
    <property type="entry name" value="ACYLPYRUVASE"/>
    <property type="match status" value="1"/>
</dbReference>
<feature type="domain" description="Fumarylacetoacetase-like C-terminal" evidence="2">
    <location>
        <begin position="2"/>
        <end position="192"/>
    </location>
</feature>
<dbReference type="STRING" id="388950.GCA_001611675_02863"/>
<dbReference type="InterPro" id="IPR011234">
    <property type="entry name" value="Fumarylacetoacetase-like_C"/>
</dbReference>
<name>A0A1I7KV03_9BACT</name>
<dbReference type="GO" id="GO:0018773">
    <property type="term" value="F:acetylpyruvate hydrolase activity"/>
    <property type="evidence" value="ECO:0007669"/>
    <property type="project" value="TreeGrafter"/>
</dbReference>
<organism evidence="3 4">
    <name type="scientific">Pontibacter akesuensis</name>
    <dbReference type="NCBI Taxonomy" id="388950"/>
    <lineage>
        <taxon>Bacteria</taxon>
        <taxon>Pseudomonadati</taxon>
        <taxon>Bacteroidota</taxon>
        <taxon>Cytophagia</taxon>
        <taxon>Cytophagales</taxon>
        <taxon>Hymenobacteraceae</taxon>
        <taxon>Pontibacter</taxon>
    </lineage>
</organism>
<evidence type="ECO:0000313" key="4">
    <source>
        <dbReference type="Proteomes" id="UP000182491"/>
    </source>
</evidence>
<accession>A0A1I7KV03</accession>
<evidence type="ECO:0000256" key="1">
    <source>
        <dbReference type="ARBA" id="ARBA00022723"/>
    </source>
</evidence>
<dbReference type="Pfam" id="PF01557">
    <property type="entry name" value="FAA_hydrolase"/>
    <property type="match status" value="1"/>
</dbReference>
<evidence type="ECO:0000313" key="3">
    <source>
        <dbReference type="EMBL" id="SFV01271.1"/>
    </source>
</evidence>
<sequence>MKILAIGRNYAEHIAELNNEVPDEPVVFFKPDTAILRHNEPFYYPEYTSDVHYEVELLLRICREGKNVEKQFAHKYYDAIGLGIDFTARDLQTKAKAKGLPWTLAKGFNGSAPVSEFLPLSNFPDLKNINFSLSVNGEERQKGNSKMMLNSFDDIIAYISQFITLKTGDIIFTGTPEGVGPVKIGDRLEGYVEDKKLLDFEVK</sequence>
<proteinExistence type="predicted"/>
<evidence type="ECO:0000259" key="2">
    <source>
        <dbReference type="Pfam" id="PF01557"/>
    </source>
</evidence>
<dbReference type="Gene3D" id="3.90.850.10">
    <property type="entry name" value="Fumarylacetoacetase-like, C-terminal domain"/>
    <property type="match status" value="1"/>
</dbReference>